<dbReference type="Gene3D" id="1.10.10.10">
    <property type="entry name" value="Winged helix-like DNA-binding domain superfamily/Winged helix DNA-binding domain"/>
    <property type="match status" value="1"/>
</dbReference>
<feature type="compositionally biased region" description="Polar residues" evidence="7">
    <location>
        <begin position="13"/>
        <end position="22"/>
    </location>
</feature>
<feature type="DNA-binding region" description="Fork-head" evidence="6">
    <location>
        <begin position="208"/>
        <end position="303"/>
    </location>
</feature>
<dbReference type="FunFam" id="1.10.10.10:FF:000260">
    <property type="entry name" value="Forkhead transcription factor (Sep1)"/>
    <property type="match status" value="1"/>
</dbReference>
<keyword evidence="3 6" id="KW-0238">DNA-binding</keyword>
<dbReference type="PANTHER" id="PTHR46078:SF2">
    <property type="entry name" value="FORK-HEAD DOMAIN-CONTAINING PROTEIN"/>
    <property type="match status" value="1"/>
</dbReference>
<keyword evidence="5 6" id="KW-0539">Nucleus</keyword>
<sequence length="725" mass="79691">MASTRQPPPIQIYQDSTNSSLEYSRKPQFLRPLAPTSSALLPIENATTSKSVQLNPPVSRSNKPTCSPLKSSRKSKSPPKAVFSSKFNVSLPPPKESAFITDSPRKPPAFSTFNTAVPLKPQKVLFTTFPSTVPINKENLGPEPPLEHPPQASDPPHPQRGPLKRALAEVSSTQDRQTKKQKTEEPAPIELPEPGDMPEIEDEDDGIKPPYSYAILIGMAILRAPNRRLTLAQIYKWISDTFAYYRTAETGWQNSIRHNLSLNKAFVKQERPKDDPGKGNYWALEAGTEHQFMKEKPIRKLPHAGPASLVPLQPATKKPPLQPPPVPTDTTSEAHTLPAMEAVAVEPPEARLPEGLELSSDATVAASEIDQDDEPENYMLAPPLSSHPVNSSPLQIIHSSPPVVRHVRIREATPPPVPHFPSSRSRRRAFTTMNDSGYFSSIESSVIRPHRAGAFYISEADIDRPKIKRGRAEEEIVRLRHSSHDSPSKCFTTIFQPTPLSFSSSPTHGFSDSNNMTLPPLTPAMTFKMPPRPPQSVSPNTNLRNHRAKIRKLLGSPIRGMGCLEDESPWDNTFGALDDPQSFFDDCNSFYVYADDNKAVLPEPASGSPEKRPAKRSYLDRAITTGSILTDITGLSGNLNLNRPPNPASTPLKSTLFNKSPIKPADPPSERLGLAQEDVFGLDLFADEPSDCSGFDILLGFEKIGGAGNRGEVSERRESNRAPEG</sequence>
<feature type="region of interest" description="Disordered" evidence="7">
    <location>
        <begin position="705"/>
        <end position="725"/>
    </location>
</feature>
<name>A0A9P8RLD9_9PEZI</name>
<evidence type="ECO:0000256" key="2">
    <source>
        <dbReference type="ARBA" id="ARBA00023015"/>
    </source>
</evidence>
<dbReference type="InterPro" id="IPR036390">
    <property type="entry name" value="WH_DNA-bd_sf"/>
</dbReference>
<evidence type="ECO:0000256" key="6">
    <source>
        <dbReference type="PROSITE-ProRule" id="PRU00089"/>
    </source>
</evidence>
<feature type="region of interest" description="Disordered" evidence="7">
    <location>
        <begin position="1"/>
        <end position="27"/>
    </location>
</feature>
<dbReference type="InterPro" id="IPR030456">
    <property type="entry name" value="TF_fork_head_CS_2"/>
</dbReference>
<dbReference type="InterPro" id="IPR018122">
    <property type="entry name" value="TF_fork_head_CS_1"/>
</dbReference>
<feature type="compositionally biased region" description="Polar residues" evidence="7">
    <location>
        <begin position="44"/>
        <end position="65"/>
    </location>
</feature>
<organism evidence="9 10">
    <name type="scientific">Trichoglossum hirsutum</name>
    <dbReference type="NCBI Taxonomy" id="265104"/>
    <lineage>
        <taxon>Eukaryota</taxon>
        <taxon>Fungi</taxon>
        <taxon>Dikarya</taxon>
        <taxon>Ascomycota</taxon>
        <taxon>Pezizomycotina</taxon>
        <taxon>Geoglossomycetes</taxon>
        <taxon>Geoglossales</taxon>
        <taxon>Geoglossaceae</taxon>
        <taxon>Trichoglossum</taxon>
    </lineage>
</organism>
<feature type="region of interest" description="Disordered" evidence="7">
    <location>
        <begin position="303"/>
        <end position="332"/>
    </location>
</feature>
<dbReference type="SUPFAM" id="SSF46785">
    <property type="entry name" value="Winged helix' DNA-binding domain"/>
    <property type="match status" value="1"/>
</dbReference>
<keyword evidence="10" id="KW-1185">Reference proteome</keyword>
<dbReference type="Pfam" id="PF00250">
    <property type="entry name" value="Forkhead"/>
    <property type="match status" value="1"/>
</dbReference>
<evidence type="ECO:0000256" key="5">
    <source>
        <dbReference type="ARBA" id="ARBA00023242"/>
    </source>
</evidence>
<evidence type="ECO:0000256" key="1">
    <source>
        <dbReference type="ARBA" id="ARBA00004123"/>
    </source>
</evidence>
<comment type="subcellular location">
    <subcellularLocation>
        <location evidence="1 6">Nucleus</location>
    </subcellularLocation>
</comment>
<dbReference type="InterPro" id="IPR045912">
    <property type="entry name" value="FOXJ2/3-like"/>
</dbReference>
<proteinExistence type="predicted"/>
<dbReference type="GO" id="GO:0001228">
    <property type="term" value="F:DNA-binding transcription activator activity, RNA polymerase II-specific"/>
    <property type="evidence" value="ECO:0007669"/>
    <property type="project" value="UniProtKB-ARBA"/>
</dbReference>
<reference evidence="9" key="1">
    <citation type="submission" date="2021-03" db="EMBL/GenBank/DDBJ databases">
        <title>Comparative genomics and phylogenomic investigation of the class Geoglossomycetes provide insights into ecological specialization and systematics.</title>
        <authorList>
            <person name="Melie T."/>
            <person name="Pirro S."/>
            <person name="Miller A.N."/>
            <person name="Quandt A."/>
        </authorList>
    </citation>
    <scope>NUCLEOTIDE SEQUENCE</scope>
    <source>
        <strain evidence="9">CAQ_001_2017</strain>
    </source>
</reference>
<dbReference type="GO" id="GO:0005634">
    <property type="term" value="C:nucleus"/>
    <property type="evidence" value="ECO:0007669"/>
    <property type="project" value="UniProtKB-SubCell"/>
</dbReference>
<dbReference type="PANTHER" id="PTHR46078">
    <property type="entry name" value="FORKHEAD BOX PROTEIN J2 FAMILY MEMBER"/>
    <property type="match status" value="1"/>
</dbReference>
<dbReference type="PROSITE" id="PS00658">
    <property type="entry name" value="FORK_HEAD_2"/>
    <property type="match status" value="1"/>
</dbReference>
<dbReference type="Proteomes" id="UP000750711">
    <property type="component" value="Unassembled WGS sequence"/>
</dbReference>
<evidence type="ECO:0000313" key="9">
    <source>
        <dbReference type="EMBL" id="KAH0556154.1"/>
    </source>
</evidence>
<dbReference type="EMBL" id="JAGHQM010001205">
    <property type="protein sequence ID" value="KAH0556154.1"/>
    <property type="molecule type" value="Genomic_DNA"/>
</dbReference>
<dbReference type="GO" id="GO:0000978">
    <property type="term" value="F:RNA polymerase II cis-regulatory region sequence-specific DNA binding"/>
    <property type="evidence" value="ECO:0007669"/>
    <property type="project" value="TreeGrafter"/>
</dbReference>
<feature type="region of interest" description="Disordered" evidence="7">
    <location>
        <begin position="135"/>
        <end position="199"/>
    </location>
</feature>
<dbReference type="CDD" id="cd00059">
    <property type="entry name" value="FH_FOX"/>
    <property type="match status" value="1"/>
</dbReference>
<feature type="region of interest" description="Disordered" evidence="7">
    <location>
        <begin position="44"/>
        <end position="108"/>
    </location>
</feature>
<evidence type="ECO:0000256" key="3">
    <source>
        <dbReference type="ARBA" id="ARBA00023125"/>
    </source>
</evidence>
<feature type="compositionally biased region" description="Basic and acidic residues" evidence="7">
    <location>
        <begin position="176"/>
        <end position="185"/>
    </location>
</feature>
<evidence type="ECO:0000256" key="7">
    <source>
        <dbReference type="SAM" id="MobiDB-lite"/>
    </source>
</evidence>
<dbReference type="AlphaFoldDB" id="A0A9P8RLD9"/>
<accession>A0A9P8RLD9</accession>
<feature type="compositionally biased region" description="Pro residues" evidence="7">
    <location>
        <begin position="1"/>
        <end position="10"/>
    </location>
</feature>
<feature type="compositionally biased region" description="Pro residues" evidence="7">
    <location>
        <begin position="142"/>
        <end position="159"/>
    </location>
</feature>
<dbReference type="PROSITE" id="PS00657">
    <property type="entry name" value="FORK_HEAD_1"/>
    <property type="match status" value="1"/>
</dbReference>
<keyword evidence="2" id="KW-0805">Transcription regulation</keyword>
<dbReference type="InterPro" id="IPR001766">
    <property type="entry name" value="Fork_head_dom"/>
</dbReference>
<evidence type="ECO:0000313" key="10">
    <source>
        <dbReference type="Proteomes" id="UP000750711"/>
    </source>
</evidence>
<gene>
    <name evidence="9" type="ORF">GP486_005913</name>
</gene>
<protein>
    <recommendedName>
        <fullName evidence="8">Fork-head domain-containing protein</fullName>
    </recommendedName>
</protein>
<feature type="compositionally biased region" description="Basic and acidic residues" evidence="7">
    <location>
        <begin position="712"/>
        <end position="725"/>
    </location>
</feature>
<evidence type="ECO:0000259" key="8">
    <source>
        <dbReference type="PROSITE" id="PS50039"/>
    </source>
</evidence>
<dbReference type="PROSITE" id="PS50039">
    <property type="entry name" value="FORK_HEAD_3"/>
    <property type="match status" value="1"/>
</dbReference>
<comment type="caution">
    <text evidence="9">The sequence shown here is derived from an EMBL/GenBank/DDBJ whole genome shotgun (WGS) entry which is preliminary data.</text>
</comment>
<feature type="domain" description="Fork-head" evidence="8">
    <location>
        <begin position="208"/>
        <end position="303"/>
    </location>
</feature>
<dbReference type="InterPro" id="IPR036388">
    <property type="entry name" value="WH-like_DNA-bd_sf"/>
</dbReference>
<dbReference type="PRINTS" id="PR00053">
    <property type="entry name" value="FORKHEAD"/>
</dbReference>
<evidence type="ECO:0000256" key="4">
    <source>
        <dbReference type="ARBA" id="ARBA00023163"/>
    </source>
</evidence>
<dbReference type="SMART" id="SM00339">
    <property type="entry name" value="FH"/>
    <property type="match status" value="1"/>
</dbReference>
<keyword evidence="4" id="KW-0804">Transcription</keyword>